<dbReference type="CDD" id="cd04301">
    <property type="entry name" value="NAT_SF"/>
    <property type="match status" value="1"/>
</dbReference>
<dbReference type="InterPro" id="IPR052523">
    <property type="entry name" value="Trichothecene_AcTrans"/>
</dbReference>
<dbReference type="Pfam" id="PF13508">
    <property type="entry name" value="Acetyltransf_7"/>
    <property type="match status" value="1"/>
</dbReference>
<proteinExistence type="predicted"/>
<dbReference type="GeneID" id="89997218"/>
<reference evidence="3 4" key="1">
    <citation type="journal article" date="2023" name="Res Sq">
        <title>Genomic and morphological characterization of Knufia obscura isolated from the Mars 2020 spacecraft assembly facility.</title>
        <authorList>
            <person name="Chander A.M."/>
            <person name="Teixeira M.M."/>
            <person name="Singh N.K."/>
            <person name="Williams M.P."/>
            <person name="Parker C.W."/>
            <person name="Leo P."/>
            <person name="Stajich J.E."/>
            <person name="Torok T."/>
            <person name="Tighe S."/>
            <person name="Mason C.E."/>
            <person name="Venkateswaran K."/>
        </authorList>
    </citation>
    <scope>NUCLEOTIDE SEQUENCE [LARGE SCALE GENOMIC DNA]</scope>
    <source>
        <strain evidence="3 4">CCFEE 5817</strain>
    </source>
</reference>
<keyword evidence="4" id="KW-1185">Reference proteome</keyword>
<evidence type="ECO:0000259" key="2">
    <source>
        <dbReference type="PROSITE" id="PS51186"/>
    </source>
</evidence>
<dbReference type="EMBL" id="JAVHJV010000003">
    <property type="protein sequence ID" value="KAK5944487.1"/>
    <property type="molecule type" value="Genomic_DNA"/>
</dbReference>
<evidence type="ECO:0000256" key="1">
    <source>
        <dbReference type="SAM" id="MobiDB-lite"/>
    </source>
</evidence>
<dbReference type="PANTHER" id="PTHR42791">
    <property type="entry name" value="GNAT FAMILY ACETYLTRANSFERASE"/>
    <property type="match status" value="1"/>
</dbReference>
<dbReference type="PANTHER" id="PTHR42791:SF16">
    <property type="entry name" value="N-ACETYLTRANSFERASE DOMAIN-CONTAINING PROTEIN"/>
    <property type="match status" value="1"/>
</dbReference>
<feature type="domain" description="N-acetyltransferase" evidence="2">
    <location>
        <begin position="169"/>
        <end position="248"/>
    </location>
</feature>
<name>A0ABR0RV63_9EURO</name>
<dbReference type="Gene3D" id="3.40.630.30">
    <property type="match status" value="1"/>
</dbReference>
<sequence>MPFLPIPPLGNLRFAIPSDLKRMGMILYAAFEQTEQFNWIHPNHANVAAKVLSFERRRLASSMSTKDRVFLVAVDRYDPEEMKAANIVIPAGEGAYNARWDNDGTVVGFAVWSFSPGSSRIGQFKVPDGHWPNMGSMGYQPPFHREHAMRFQEELDTMEHTYFSDCGMALDTLVVHPAYHGRGHGRRLVEWGKRMAEMDGIKMSVCSSDIASNFYKKMNYELLDVLRLPGDDISPSGLTTYLMRYVPPIRQEGRRSLDDGQPLEQDSQPDTAGSKPFRTKVIILMFAIFLVAKTYQTVARRR</sequence>
<dbReference type="RefSeq" id="XP_064732577.1">
    <property type="nucleotide sequence ID" value="XM_064872197.1"/>
</dbReference>
<protein>
    <recommendedName>
        <fullName evidence="2">N-acetyltransferase domain-containing protein</fullName>
    </recommendedName>
</protein>
<evidence type="ECO:0000313" key="3">
    <source>
        <dbReference type="EMBL" id="KAK5944487.1"/>
    </source>
</evidence>
<evidence type="ECO:0000313" key="4">
    <source>
        <dbReference type="Proteomes" id="UP001334248"/>
    </source>
</evidence>
<dbReference type="InterPro" id="IPR000182">
    <property type="entry name" value="GNAT_dom"/>
</dbReference>
<organism evidence="3 4">
    <name type="scientific">Knufia obscura</name>
    <dbReference type="NCBI Taxonomy" id="1635080"/>
    <lineage>
        <taxon>Eukaryota</taxon>
        <taxon>Fungi</taxon>
        <taxon>Dikarya</taxon>
        <taxon>Ascomycota</taxon>
        <taxon>Pezizomycotina</taxon>
        <taxon>Eurotiomycetes</taxon>
        <taxon>Chaetothyriomycetidae</taxon>
        <taxon>Chaetothyriales</taxon>
        <taxon>Trichomeriaceae</taxon>
        <taxon>Knufia</taxon>
    </lineage>
</organism>
<feature type="region of interest" description="Disordered" evidence="1">
    <location>
        <begin position="253"/>
        <end position="274"/>
    </location>
</feature>
<dbReference type="PROSITE" id="PS51186">
    <property type="entry name" value="GNAT"/>
    <property type="match status" value="1"/>
</dbReference>
<dbReference type="Proteomes" id="UP001334248">
    <property type="component" value="Unassembled WGS sequence"/>
</dbReference>
<accession>A0ABR0RV63</accession>
<dbReference type="InterPro" id="IPR016181">
    <property type="entry name" value="Acyl_CoA_acyltransferase"/>
</dbReference>
<comment type="caution">
    <text evidence="3">The sequence shown here is derived from an EMBL/GenBank/DDBJ whole genome shotgun (WGS) entry which is preliminary data.</text>
</comment>
<gene>
    <name evidence="3" type="ORF">PMZ80_003769</name>
</gene>
<dbReference type="SUPFAM" id="SSF55729">
    <property type="entry name" value="Acyl-CoA N-acyltransferases (Nat)"/>
    <property type="match status" value="1"/>
</dbReference>